<dbReference type="EMBL" id="LZMS01000100">
    <property type="protein sequence ID" value="OBX59805.1"/>
    <property type="molecule type" value="Genomic_DNA"/>
</dbReference>
<evidence type="ECO:0000256" key="16">
    <source>
        <dbReference type="ARBA" id="ARBA00023098"/>
    </source>
</evidence>
<dbReference type="Pfam" id="PF01219">
    <property type="entry name" value="DAGK_prokar"/>
    <property type="match status" value="1"/>
</dbReference>
<feature type="binding site" evidence="22">
    <location>
        <position position="19"/>
    </location>
    <ligand>
        <name>ATP</name>
        <dbReference type="ChEBI" id="CHEBI:30616"/>
    </ligand>
</feature>
<evidence type="ECO:0000256" key="8">
    <source>
        <dbReference type="ARBA" id="ARBA00022679"/>
    </source>
</evidence>
<dbReference type="PANTHER" id="PTHR34299">
    <property type="entry name" value="DIACYLGLYCEROL KINASE"/>
    <property type="match status" value="1"/>
</dbReference>
<evidence type="ECO:0000256" key="1">
    <source>
        <dbReference type="ARBA" id="ARBA00004429"/>
    </source>
</evidence>
<evidence type="ECO:0000256" key="3">
    <source>
        <dbReference type="ARBA" id="ARBA00012133"/>
    </source>
</evidence>
<dbReference type="CDD" id="cd14264">
    <property type="entry name" value="DAGK_IM"/>
    <property type="match status" value="1"/>
</dbReference>
<feature type="binding site" evidence="22">
    <location>
        <position position="12"/>
    </location>
    <ligand>
        <name>ATP</name>
        <dbReference type="ChEBI" id="CHEBI:30616"/>
    </ligand>
</feature>
<comment type="subcellular location">
    <subcellularLocation>
        <location evidence="1 24">Cell inner membrane</location>
        <topology evidence="1 24">Multi-pass membrane protein</topology>
    </subcellularLocation>
</comment>
<feature type="active site" description="Proton acceptor" evidence="20">
    <location>
        <position position="71"/>
    </location>
</feature>
<keyword evidence="12 24" id="KW-0418">Kinase</keyword>
<feature type="binding site" evidence="22">
    <location>
        <begin position="96"/>
        <end position="97"/>
    </location>
    <ligand>
        <name>ATP</name>
        <dbReference type="ChEBI" id="CHEBI:30616"/>
    </ligand>
</feature>
<feature type="binding site" evidence="21">
    <location>
        <position position="71"/>
    </location>
    <ligand>
        <name>substrate</name>
    </ligand>
</feature>
<dbReference type="GO" id="GO:0004143">
    <property type="term" value="F:ATP-dependent diacylglycerol kinase activity"/>
    <property type="evidence" value="ECO:0007669"/>
    <property type="project" value="UniProtKB-EC"/>
</dbReference>
<evidence type="ECO:0000256" key="23">
    <source>
        <dbReference type="PIRSR" id="PIRSR600829-4"/>
    </source>
</evidence>
<evidence type="ECO:0000256" key="18">
    <source>
        <dbReference type="ARBA" id="ARBA00023209"/>
    </source>
</evidence>
<evidence type="ECO:0000256" key="11">
    <source>
        <dbReference type="ARBA" id="ARBA00022741"/>
    </source>
</evidence>
<evidence type="ECO:0000313" key="25">
    <source>
        <dbReference type="EMBL" id="OBX59805.1"/>
    </source>
</evidence>
<organism evidence="25 26">
    <name type="scientific">Moraxella lacunata</name>
    <dbReference type="NCBI Taxonomy" id="477"/>
    <lineage>
        <taxon>Bacteria</taxon>
        <taxon>Pseudomonadati</taxon>
        <taxon>Pseudomonadota</taxon>
        <taxon>Gammaproteobacteria</taxon>
        <taxon>Moraxellales</taxon>
        <taxon>Moraxellaceae</taxon>
        <taxon>Moraxella</taxon>
    </lineage>
</organism>
<accession>A0A1B8PVT9</accession>
<evidence type="ECO:0000256" key="10">
    <source>
        <dbReference type="ARBA" id="ARBA00022723"/>
    </source>
</evidence>
<dbReference type="InterPro" id="IPR036945">
    <property type="entry name" value="DAGK_sf"/>
</dbReference>
<dbReference type="Gene3D" id="1.10.287.3610">
    <property type="match status" value="1"/>
</dbReference>
<evidence type="ECO:0000256" key="5">
    <source>
        <dbReference type="ARBA" id="ARBA00022475"/>
    </source>
</evidence>
<gene>
    <name evidence="25" type="ORF">A9309_10685</name>
</gene>
<dbReference type="Proteomes" id="UP000092607">
    <property type="component" value="Unassembled WGS sequence"/>
</dbReference>
<reference evidence="25 26" key="1">
    <citation type="submission" date="2016-06" db="EMBL/GenBank/DDBJ databases">
        <title>Draft genome of Moraxella lacunata CCUG 57757A.</title>
        <authorList>
            <person name="Salva-Serra F."/>
            <person name="Engstrom-Jakobsson H."/>
            <person name="Thorell K."/>
            <person name="Gonzales-Siles L."/>
            <person name="Karlsson R."/>
            <person name="Boulund F."/>
            <person name="Engstrand L."/>
            <person name="Kristiansson E."/>
            <person name="Moore E."/>
        </authorList>
    </citation>
    <scope>NUCLEOTIDE SEQUENCE [LARGE SCALE GENOMIC DNA]</scope>
    <source>
        <strain evidence="25 26">CCUG 57757A</strain>
    </source>
</reference>
<evidence type="ECO:0000256" key="13">
    <source>
        <dbReference type="ARBA" id="ARBA00022840"/>
    </source>
</evidence>
<evidence type="ECO:0000256" key="6">
    <source>
        <dbReference type="ARBA" id="ARBA00022516"/>
    </source>
</evidence>
<feature type="binding site" evidence="21">
    <location>
        <position position="100"/>
    </location>
    <ligand>
        <name>substrate</name>
    </ligand>
</feature>
<comment type="catalytic activity">
    <reaction evidence="24">
        <text>a 1,2-diacyl-sn-glycerol + ATP = a 1,2-diacyl-sn-glycero-3-phosphate + ADP + H(+)</text>
        <dbReference type="Rhea" id="RHEA:10272"/>
        <dbReference type="ChEBI" id="CHEBI:15378"/>
        <dbReference type="ChEBI" id="CHEBI:17815"/>
        <dbReference type="ChEBI" id="CHEBI:30616"/>
        <dbReference type="ChEBI" id="CHEBI:58608"/>
        <dbReference type="ChEBI" id="CHEBI:456216"/>
        <dbReference type="EC" id="2.7.1.107"/>
    </reaction>
</comment>
<evidence type="ECO:0000256" key="20">
    <source>
        <dbReference type="PIRSR" id="PIRSR600829-1"/>
    </source>
</evidence>
<evidence type="ECO:0000313" key="26">
    <source>
        <dbReference type="Proteomes" id="UP000092607"/>
    </source>
</evidence>
<feature type="binding site" evidence="22">
    <location>
        <begin position="87"/>
        <end position="89"/>
    </location>
    <ligand>
        <name>ATP</name>
        <dbReference type="ChEBI" id="CHEBI:30616"/>
    </ligand>
</feature>
<keyword evidence="17 24" id="KW-0472">Membrane</keyword>
<protein>
    <recommendedName>
        <fullName evidence="4 24">Diacylglycerol kinase</fullName>
        <ecNumber evidence="3 24">2.7.1.107</ecNumber>
    </recommendedName>
</protein>
<dbReference type="OrthoDB" id="9796011at2"/>
<keyword evidence="18" id="KW-0594">Phospholipid biosynthesis</keyword>
<dbReference type="GO" id="GO:0005524">
    <property type="term" value="F:ATP binding"/>
    <property type="evidence" value="ECO:0007669"/>
    <property type="project" value="UniProtKB-KW"/>
</dbReference>
<keyword evidence="14 23" id="KW-0460">Magnesium</keyword>
<evidence type="ECO:0000256" key="17">
    <source>
        <dbReference type="ARBA" id="ARBA00023136"/>
    </source>
</evidence>
<proteinExistence type="inferred from homology"/>
<keyword evidence="6" id="KW-0444">Lipid biosynthesis</keyword>
<dbReference type="PANTHER" id="PTHR34299:SF1">
    <property type="entry name" value="DIACYLGLYCEROL KINASE"/>
    <property type="match status" value="1"/>
</dbReference>
<dbReference type="AlphaFoldDB" id="A0A1B8PVT9"/>
<dbReference type="GO" id="GO:0046872">
    <property type="term" value="F:metal ion binding"/>
    <property type="evidence" value="ECO:0007669"/>
    <property type="project" value="UniProtKB-KW"/>
</dbReference>
<evidence type="ECO:0000256" key="24">
    <source>
        <dbReference type="RuleBase" id="RU363065"/>
    </source>
</evidence>
<comment type="cofactor">
    <cofactor evidence="23">
        <name>Mg(2+)</name>
        <dbReference type="ChEBI" id="CHEBI:18420"/>
    </cofactor>
    <text evidence="23">Mn(2+), Zn(2+), Cd(2+) and Co(2+) support activity to lesser extents.</text>
</comment>
<keyword evidence="13 22" id="KW-0067">ATP-binding</keyword>
<feature type="transmembrane region" description="Helical" evidence="24">
    <location>
        <begin position="59"/>
        <end position="81"/>
    </location>
</feature>
<comment type="similarity">
    <text evidence="2 24">Belongs to the bacterial diacylglycerol kinase family.</text>
</comment>
<feature type="binding site" evidence="22">
    <location>
        <position position="78"/>
    </location>
    <ligand>
        <name>ATP</name>
        <dbReference type="ChEBI" id="CHEBI:30616"/>
    </ligand>
</feature>
<keyword evidence="10 23" id="KW-0479">Metal-binding</keyword>
<evidence type="ECO:0000256" key="14">
    <source>
        <dbReference type="ARBA" id="ARBA00022842"/>
    </source>
</evidence>
<evidence type="ECO:0000256" key="15">
    <source>
        <dbReference type="ARBA" id="ARBA00022989"/>
    </source>
</evidence>
<feature type="transmembrane region" description="Helical" evidence="24">
    <location>
        <begin position="101"/>
        <end position="119"/>
    </location>
</feature>
<evidence type="ECO:0000256" key="19">
    <source>
        <dbReference type="ARBA" id="ARBA00023264"/>
    </source>
</evidence>
<keyword evidence="8 24" id="KW-0808">Transferase</keyword>
<dbReference type="GO" id="GO:0005886">
    <property type="term" value="C:plasma membrane"/>
    <property type="evidence" value="ECO:0007669"/>
    <property type="project" value="UniProtKB-SubCell"/>
</dbReference>
<evidence type="ECO:0000256" key="12">
    <source>
        <dbReference type="ARBA" id="ARBA00022777"/>
    </source>
</evidence>
<dbReference type="RefSeq" id="WP_065255975.1">
    <property type="nucleotide sequence ID" value="NZ_JARDJM010000051.1"/>
</dbReference>
<dbReference type="GO" id="GO:0006654">
    <property type="term" value="P:phosphatidic acid biosynthetic process"/>
    <property type="evidence" value="ECO:0007669"/>
    <property type="project" value="InterPro"/>
</dbReference>
<keyword evidence="7 24" id="KW-0997">Cell inner membrane</keyword>
<keyword evidence="19 24" id="KW-1208">Phospholipid metabolism</keyword>
<dbReference type="EC" id="2.7.1.107" evidence="3 24"/>
<comment type="function">
    <text evidence="24">Catalyzes the ATP-dependent phosphorylation of sn-l,2-diacylglycerol (DAG) to phosphatidic acid. Involved in the recycling of diacylglycerol produced as a by-product during membrane-derived oligosaccharide (MDO) biosynthesis.</text>
</comment>
<dbReference type="InterPro" id="IPR000829">
    <property type="entry name" value="DAGK"/>
</dbReference>
<evidence type="ECO:0000256" key="7">
    <source>
        <dbReference type="ARBA" id="ARBA00022519"/>
    </source>
</evidence>
<keyword evidence="16 24" id="KW-0443">Lipid metabolism</keyword>
<feature type="binding site" evidence="23">
    <location>
        <position position="78"/>
    </location>
    <ligand>
        <name>a divalent metal cation</name>
        <dbReference type="ChEBI" id="CHEBI:60240"/>
    </ligand>
</feature>
<evidence type="ECO:0000256" key="4">
    <source>
        <dbReference type="ARBA" id="ARBA00017575"/>
    </source>
</evidence>
<keyword evidence="5" id="KW-1003">Cell membrane</keyword>
<sequence>MSEFNKTKGLKRIINTLSYSKDGFKVAVKEPAIFQLIILHLPLMGLALWLDFALAVKMMLVAGSFLSLIVEFFNTALEAAVDHTSMEHHPLAKIAKDVGSSAQSLALILVAVLWGMAVFG</sequence>
<keyword evidence="11 22" id="KW-0547">Nucleotide-binding</keyword>
<evidence type="ECO:0000256" key="21">
    <source>
        <dbReference type="PIRSR" id="PIRSR600829-2"/>
    </source>
</evidence>
<name>A0A1B8PVT9_MORLA</name>
<evidence type="ECO:0000256" key="22">
    <source>
        <dbReference type="PIRSR" id="PIRSR600829-3"/>
    </source>
</evidence>
<feature type="transmembrane region" description="Helical" evidence="24">
    <location>
        <begin position="32"/>
        <end position="52"/>
    </location>
</feature>
<feature type="binding site" evidence="21">
    <location>
        <position position="12"/>
    </location>
    <ligand>
        <name>substrate</name>
    </ligand>
</feature>
<dbReference type="InterPro" id="IPR033718">
    <property type="entry name" value="DAGK_prok"/>
</dbReference>
<keyword evidence="15 24" id="KW-1133">Transmembrane helix</keyword>
<keyword evidence="9 24" id="KW-0812">Transmembrane</keyword>
<evidence type="ECO:0000256" key="2">
    <source>
        <dbReference type="ARBA" id="ARBA00005967"/>
    </source>
</evidence>
<evidence type="ECO:0000256" key="9">
    <source>
        <dbReference type="ARBA" id="ARBA00022692"/>
    </source>
</evidence>
<comment type="caution">
    <text evidence="25">The sequence shown here is derived from an EMBL/GenBank/DDBJ whole genome shotgun (WGS) entry which is preliminary data.</text>
</comment>